<evidence type="ECO:0000256" key="2">
    <source>
        <dbReference type="ARBA" id="ARBA00022737"/>
    </source>
</evidence>
<dbReference type="Gene3D" id="3.60.21.10">
    <property type="match status" value="1"/>
</dbReference>
<dbReference type="CDD" id="cd11304">
    <property type="entry name" value="Cadherin_repeat"/>
    <property type="match status" value="3"/>
</dbReference>
<comment type="caution">
    <text evidence="6">The sequence shown here is derived from an EMBL/GenBank/DDBJ whole genome shotgun (WGS) entry which is preliminary data.</text>
</comment>
<name>A0ABU4Y6G2_9HYPH</name>
<comment type="subcellular location">
    <subcellularLocation>
        <location evidence="1">Membrane</location>
    </subcellularLocation>
</comment>
<sequence length="1239" mass="129870">MSKPPRIPDSGNTLGPITAEFDSVSLLKGLHLIDDHSPAGDPSVAEHDEADLRGASLTGEASNDDNGLAAEASVRGNSNSAEQAAAKIDDLISTHRITPTWAGDGGTKLTGLAEAAARIGIHLDDTVVETQTANGFGSWQRAGMGLAESTHTAASPDAAAGTGTTATATTLAINTALGADPIFETRVATAGDDVEEKGSGTIGTNINDLELGYDGTTRQTVGIRFTGINIPQGAIITNAYIQFQANEVKTGATSLLIQGDNVDDASAFTSTAFNVSSLPRTTASTAWTPDPWNIVGEHGLAERTPDLTAIVQEIVNRSGWSALNHMAFIITGTGTRTADSYEYNPASAPLLHVEYLLPVSGSPVAFNTPADADPTANQIAELAAAGTAVGITASASDPDAGSTVTYSVNDTRFTIDSGGVITRSATGTLDFETQSSINLMVTATSSDGSTANQTYTLAVLDSPEPVAFNTPPDANSAVNQIAQSAAAGTAVGITASAKDPDAGSTVTYTVDDTRFAINSSTGVITRSGTGTLNATTEPTINLHVTATSSDGSTAAQDFAVSVTTGPTFERRIATSADDVEQGPTGGMDLTSTNLDMVVEGTKVQTVGMRFTSVDIPYDAVITSAYIQFQAQNTSTGAVSLLIRGESDEATPFEVETNDVTARLMTNASVTWTPPDWTVNNEASLAERTPDLSAIVQEIINQPGYLQLNDMAFVVSGSSGIRRANSFDGSPTGAPLLHIEYYVPTTGPVGFKHPQDADSAANQIIQNAAAGTLVHITASAKDPDVTDTVTYSINDSRFAIDANTGVITRSGTGTLNAATEPSINLHVTATSSDGSTAGQDYTVSVMPATAPQVLYRYAVFGDYGDTDLSGEKAVSAMVHAWNVDFILTIGDNVYAPQVLDAAVGQQYHDYIGNYQGAYGSGSAINRFFPTLGNHEYNEGNVTNYLNYFTLPDNERYYDFQVGPVHFFALNSNKQEPDGRSYTSVQGHWMQNLLASSDATFNVAYFHHTPYNPSGYTATMRWPFEQWGVNAVFAGHQHNYYRENRDDNGDGVYLPYTTTGLGGSGKTVPDVGANLVTVTDQGMLIEFYKVSAFNGTTATPMLVDSYFVPTPAGRTPTLVNGGYVLNGTTGADYLWGLGGNDTLIGGKGNDLLVAGNQHNLFVFHKGDGQDTVMNFVAGTGTGDVLDLRDFGINNASQFQQVATNQGSNVVATLGGGDQITITGVHVEQFQDDNFLSSLLLA</sequence>
<dbReference type="SUPFAM" id="SSF51120">
    <property type="entry name" value="beta-Roll"/>
    <property type="match status" value="1"/>
</dbReference>
<dbReference type="InterPro" id="IPR039808">
    <property type="entry name" value="Cadherin"/>
</dbReference>
<dbReference type="InterPro" id="IPR029052">
    <property type="entry name" value="Metallo-depent_PP-like"/>
</dbReference>
<dbReference type="InterPro" id="IPR004843">
    <property type="entry name" value="Calcineurin-like_PHP"/>
</dbReference>
<organism evidence="6 7">
    <name type="scientific">Mesorhizobium album</name>
    <dbReference type="NCBI Taxonomy" id="3072314"/>
    <lineage>
        <taxon>Bacteria</taxon>
        <taxon>Pseudomonadati</taxon>
        <taxon>Pseudomonadota</taxon>
        <taxon>Alphaproteobacteria</taxon>
        <taxon>Hyphomicrobiales</taxon>
        <taxon>Phyllobacteriaceae</taxon>
        <taxon>Mesorhizobium</taxon>
    </lineage>
</organism>
<dbReference type="Proteomes" id="UP001287059">
    <property type="component" value="Unassembled WGS sequence"/>
</dbReference>
<dbReference type="InterPro" id="IPR001343">
    <property type="entry name" value="Hemolysn_Ca-bd"/>
</dbReference>
<dbReference type="PANTHER" id="PTHR24027:SF438">
    <property type="entry name" value="CADHERIN 23"/>
    <property type="match status" value="1"/>
</dbReference>
<dbReference type="SMART" id="SM00112">
    <property type="entry name" value="CA"/>
    <property type="match status" value="3"/>
</dbReference>
<keyword evidence="7" id="KW-1185">Reference proteome</keyword>
<evidence type="ECO:0000313" key="6">
    <source>
        <dbReference type="EMBL" id="MDX8482331.1"/>
    </source>
</evidence>
<evidence type="ECO:0000256" key="3">
    <source>
        <dbReference type="ARBA" id="ARBA00022837"/>
    </source>
</evidence>
<dbReference type="Pfam" id="PF00353">
    <property type="entry name" value="HemolysinCabind"/>
    <property type="match status" value="1"/>
</dbReference>
<dbReference type="InterPro" id="IPR015919">
    <property type="entry name" value="Cadherin-like_sf"/>
</dbReference>
<dbReference type="InterPro" id="IPR011049">
    <property type="entry name" value="Serralysin-like_metalloprot_C"/>
</dbReference>
<evidence type="ECO:0000256" key="1">
    <source>
        <dbReference type="ARBA" id="ARBA00004370"/>
    </source>
</evidence>
<dbReference type="PROSITE" id="PS50268">
    <property type="entry name" value="CADHERIN_2"/>
    <property type="match status" value="1"/>
</dbReference>
<dbReference type="InterPro" id="IPR002126">
    <property type="entry name" value="Cadherin-like_dom"/>
</dbReference>
<keyword evidence="3" id="KW-0106">Calcium</keyword>
<keyword evidence="4" id="KW-0472">Membrane</keyword>
<evidence type="ECO:0000313" key="7">
    <source>
        <dbReference type="Proteomes" id="UP001287059"/>
    </source>
</evidence>
<dbReference type="PROSITE" id="PS00330">
    <property type="entry name" value="HEMOLYSIN_CALCIUM"/>
    <property type="match status" value="1"/>
</dbReference>
<dbReference type="Gene3D" id="2.150.10.10">
    <property type="entry name" value="Serralysin-like metalloprotease, C-terminal"/>
    <property type="match status" value="1"/>
</dbReference>
<feature type="domain" description="Cadherin" evidence="5">
    <location>
        <begin position="371"/>
        <end position="474"/>
    </location>
</feature>
<dbReference type="SUPFAM" id="SSF49313">
    <property type="entry name" value="Cadherin-like"/>
    <property type="match status" value="3"/>
</dbReference>
<gene>
    <name evidence="6" type="ORF">RFN28_28305</name>
</gene>
<reference evidence="6 7" key="1">
    <citation type="submission" date="2023-08" db="EMBL/GenBank/DDBJ databases">
        <title>Implementing the SeqCode for naming new Mesorhizobium species isolated from Vachellia karroo root nodules.</title>
        <authorList>
            <person name="Van Lill M."/>
        </authorList>
    </citation>
    <scope>NUCLEOTIDE SEQUENCE [LARGE SCALE GENOMIC DNA]</scope>
    <source>
        <strain evidence="6 7">VK24D</strain>
    </source>
</reference>
<dbReference type="Pfam" id="PF00149">
    <property type="entry name" value="Metallophos"/>
    <property type="match status" value="1"/>
</dbReference>
<evidence type="ECO:0000259" key="5">
    <source>
        <dbReference type="PROSITE" id="PS50268"/>
    </source>
</evidence>
<dbReference type="EMBL" id="JAVIIW010000047">
    <property type="protein sequence ID" value="MDX8482331.1"/>
    <property type="molecule type" value="Genomic_DNA"/>
</dbReference>
<dbReference type="InterPro" id="IPR018511">
    <property type="entry name" value="Hemolysin-typ_Ca-bd_CS"/>
</dbReference>
<keyword evidence="2" id="KW-0677">Repeat</keyword>
<dbReference type="RefSeq" id="WP_320290429.1">
    <property type="nucleotide sequence ID" value="NZ_JAVIIW010000047.1"/>
</dbReference>
<proteinExistence type="predicted"/>
<dbReference type="PANTHER" id="PTHR24027">
    <property type="entry name" value="CADHERIN-23"/>
    <property type="match status" value="1"/>
</dbReference>
<protein>
    <submittedName>
        <fullName evidence="6">Metallophosphoesterase</fullName>
    </submittedName>
</protein>
<evidence type="ECO:0000256" key="4">
    <source>
        <dbReference type="ARBA" id="ARBA00023136"/>
    </source>
</evidence>
<dbReference type="Gene3D" id="2.60.40.60">
    <property type="entry name" value="Cadherins"/>
    <property type="match status" value="3"/>
</dbReference>
<dbReference type="SUPFAM" id="SSF56300">
    <property type="entry name" value="Metallo-dependent phosphatases"/>
    <property type="match status" value="1"/>
</dbReference>
<accession>A0ABU4Y6G2</accession>